<dbReference type="PANTHER" id="PTHR44846:SF17">
    <property type="entry name" value="GNTR-FAMILY TRANSCRIPTIONAL REGULATOR"/>
    <property type="match status" value="1"/>
</dbReference>
<dbReference type="PRINTS" id="PR00035">
    <property type="entry name" value="HTHGNTR"/>
</dbReference>
<dbReference type="Gene3D" id="3.40.1410.10">
    <property type="entry name" value="Chorismate lyase-like"/>
    <property type="match status" value="1"/>
</dbReference>
<dbReference type="SMART" id="SM00345">
    <property type="entry name" value="HTH_GNTR"/>
    <property type="match status" value="1"/>
</dbReference>
<organism evidence="5 6">
    <name type="scientific">Corynebacterium breve</name>
    <dbReference type="NCBI Taxonomy" id="3049799"/>
    <lineage>
        <taxon>Bacteria</taxon>
        <taxon>Bacillati</taxon>
        <taxon>Actinomycetota</taxon>
        <taxon>Actinomycetes</taxon>
        <taxon>Mycobacteriales</taxon>
        <taxon>Corynebacteriaceae</taxon>
        <taxon>Corynebacterium</taxon>
    </lineage>
</organism>
<dbReference type="InterPro" id="IPR036388">
    <property type="entry name" value="WH-like_DNA-bd_sf"/>
</dbReference>
<protein>
    <submittedName>
        <fullName evidence="5">GntR family transcriptional regulator</fullName>
    </submittedName>
</protein>
<keyword evidence="2" id="KW-0238">DNA-binding</keyword>
<dbReference type="InterPro" id="IPR011663">
    <property type="entry name" value="UTRA"/>
</dbReference>
<keyword evidence="1" id="KW-0805">Transcription regulation</keyword>
<evidence type="ECO:0000256" key="2">
    <source>
        <dbReference type="ARBA" id="ARBA00023125"/>
    </source>
</evidence>
<dbReference type="RefSeq" id="WP_284823990.1">
    <property type="nucleotide sequence ID" value="NZ_CP126969.1"/>
</dbReference>
<dbReference type="EMBL" id="CP126969">
    <property type="protein sequence ID" value="WIM67122.1"/>
    <property type="molecule type" value="Genomic_DNA"/>
</dbReference>
<proteinExistence type="predicted"/>
<evidence type="ECO:0000256" key="3">
    <source>
        <dbReference type="ARBA" id="ARBA00023163"/>
    </source>
</evidence>
<dbReference type="Pfam" id="PF07702">
    <property type="entry name" value="UTRA"/>
    <property type="match status" value="1"/>
</dbReference>
<evidence type="ECO:0000313" key="6">
    <source>
        <dbReference type="Proteomes" id="UP001225598"/>
    </source>
</evidence>
<dbReference type="InterPro" id="IPR050679">
    <property type="entry name" value="Bact_HTH_transcr_reg"/>
</dbReference>
<keyword evidence="3" id="KW-0804">Transcription</keyword>
<dbReference type="PROSITE" id="PS50949">
    <property type="entry name" value="HTH_GNTR"/>
    <property type="match status" value="1"/>
</dbReference>
<feature type="domain" description="HTH gntR-type" evidence="4">
    <location>
        <begin position="17"/>
        <end position="85"/>
    </location>
</feature>
<evidence type="ECO:0000313" key="5">
    <source>
        <dbReference type="EMBL" id="WIM67122.1"/>
    </source>
</evidence>
<dbReference type="InterPro" id="IPR036390">
    <property type="entry name" value="WH_DNA-bd_sf"/>
</dbReference>
<sequence length="262" mass="28236">MTTVEPSRPSTSASTSAATNQDIAAYLRSAIRDGTFQPGDAIPSEADLCRQFGTARGTVRQAIATLRSEGLISSGQGRRSRVLDKLPSQSFDGVISFSQWCRNSGVVPGQKTQWVTRTFAGEQLAAELNIDADDSVVSVFRLRLMDDVPAMVERLNYPLEVGKHILAVDTDSGSIYEHLLASGVDIDHATRVIDAIGATDEDAKLLDIAPGTPMLRVRRRAFNSAGVPIESSDDRYLFDKASFAVTTSRGTPQPVSMVSQSD</sequence>
<gene>
    <name evidence="5" type="ORF">QP027_08300</name>
</gene>
<evidence type="ECO:0000259" key="4">
    <source>
        <dbReference type="PROSITE" id="PS50949"/>
    </source>
</evidence>
<reference evidence="5 6" key="1">
    <citation type="submission" date="2023-05" db="EMBL/GenBank/DDBJ databases">
        <title>Corynebacterium suedekumii sp. nov. and Corynebacterium breve sp. nov. isolated from raw cow's milk.</title>
        <authorList>
            <person name="Baer M.K."/>
            <person name="Mehl L."/>
            <person name="Hellmuth R."/>
            <person name="Marke G."/>
            <person name="Lipski A."/>
        </authorList>
    </citation>
    <scope>NUCLEOTIDE SEQUENCE [LARGE SCALE GENOMIC DNA]</scope>
    <source>
        <strain evidence="5 6">R4</strain>
    </source>
</reference>
<dbReference type="Proteomes" id="UP001225598">
    <property type="component" value="Chromosome"/>
</dbReference>
<name>A0ABY8VCR5_9CORY</name>
<dbReference type="PANTHER" id="PTHR44846">
    <property type="entry name" value="MANNOSYL-D-GLYCERATE TRANSPORT/METABOLISM SYSTEM REPRESSOR MNGR-RELATED"/>
    <property type="match status" value="1"/>
</dbReference>
<dbReference type="SMART" id="SM00866">
    <property type="entry name" value="UTRA"/>
    <property type="match status" value="1"/>
</dbReference>
<dbReference type="InterPro" id="IPR000524">
    <property type="entry name" value="Tscrpt_reg_HTH_GntR"/>
</dbReference>
<dbReference type="InterPro" id="IPR028978">
    <property type="entry name" value="Chorismate_lyase_/UTRA_dom_sf"/>
</dbReference>
<dbReference type="SUPFAM" id="SSF46785">
    <property type="entry name" value="Winged helix' DNA-binding domain"/>
    <property type="match status" value="1"/>
</dbReference>
<keyword evidence="6" id="KW-1185">Reference proteome</keyword>
<evidence type="ECO:0000256" key="1">
    <source>
        <dbReference type="ARBA" id="ARBA00023015"/>
    </source>
</evidence>
<dbReference type="CDD" id="cd07377">
    <property type="entry name" value="WHTH_GntR"/>
    <property type="match status" value="1"/>
</dbReference>
<dbReference type="Pfam" id="PF00392">
    <property type="entry name" value="GntR"/>
    <property type="match status" value="1"/>
</dbReference>
<dbReference type="Gene3D" id="1.10.10.10">
    <property type="entry name" value="Winged helix-like DNA-binding domain superfamily/Winged helix DNA-binding domain"/>
    <property type="match status" value="1"/>
</dbReference>
<accession>A0ABY8VCR5</accession>
<dbReference type="SUPFAM" id="SSF64288">
    <property type="entry name" value="Chorismate lyase-like"/>
    <property type="match status" value="1"/>
</dbReference>